<dbReference type="KEGG" id="meh:M301_2759"/>
<keyword evidence="2" id="KW-0012">Acyltransferase</keyword>
<dbReference type="InterPro" id="IPR050680">
    <property type="entry name" value="YpeA/RimI_acetyltransf"/>
</dbReference>
<organism evidence="4 5">
    <name type="scientific">Methylotenera versatilis (strain 301)</name>
    <dbReference type="NCBI Taxonomy" id="666681"/>
    <lineage>
        <taxon>Bacteria</taxon>
        <taxon>Pseudomonadati</taxon>
        <taxon>Pseudomonadota</taxon>
        <taxon>Betaproteobacteria</taxon>
        <taxon>Nitrosomonadales</taxon>
        <taxon>Methylophilaceae</taxon>
        <taxon>Methylotenera</taxon>
    </lineage>
</organism>
<dbReference type="CDD" id="cd04301">
    <property type="entry name" value="NAT_SF"/>
    <property type="match status" value="1"/>
</dbReference>
<feature type="domain" description="N-acetyltransferase" evidence="3">
    <location>
        <begin position="5"/>
        <end position="141"/>
    </location>
</feature>
<proteinExistence type="predicted"/>
<dbReference type="SUPFAM" id="SSF55729">
    <property type="entry name" value="Acyl-CoA N-acyltransferases (Nat)"/>
    <property type="match status" value="1"/>
</dbReference>
<dbReference type="Proteomes" id="UP000000383">
    <property type="component" value="Chromosome"/>
</dbReference>
<dbReference type="GO" id="GO:0016747">
    <property type="term" value="F:acyltransferase activity, transferring groups other than amino-acyl groups"/>
    <property type="evidence" value="ECO:0007669"/>
    <property type="project" value="InterPro"/>
</dbReference>
<sequence>MLSKVTIQQVTWQEAENELRAVRTPVFIEEQFVTPEFEWDEIDASAVHLLATYENQPIACLRIIHYQKIGRMAVIKQWRGVGLGAALLQKAISICKERGSKSIYLSAQTHAIHFYQKAGFKQISDEYCDVNIPHVDMRLDL</sequence>
<evidence type="ECO:0000259" key="3">
    <source>
        <dbReference type="PROSITE" id="PS51186"/>
    </source>
</evidence>
<reference evidence="4 5" key="2">
    <citation type="journal article" date="2011" name="J. Bacteriol.">
        <title>Genomes of three methylotrophs from a single niche uncover genetic and metabolic divergence of Methylophilaceae.</title>
        <authorList>
            <person name="Lapidus A."/>
            <person name="Clum A."/>
            <person name="Labutti K."/>
            <person name="Kaluzhnaya M.G."/>
            <person name="Lim S."/>
            <person name="Beck D.A."/>
            <person name="Glavina Del Rio T."/>
            <person name="Nolan M."/>
            <person name="Mavromatis K."/>
            <person name="Huntemann M."/>
            <person name="Lucas S."/>
            <person name="Lidstrom M.E."/>
            <person name="Ivanova N."/>
            <person name="Chistoserdova L."/>
        </authorList>
    </citation>
    <scope>NUCLEOTIDE SEQUENCE [LARGE SCALE GENOMIC DNA]</scope>
    <source>
        <strain evidence="4 5">301</strain>
    </source>
</reference>
<dbReference type="PANTHER" id="PTHR43420:SF47">
    <property type="entry name" value="N-ACETYLTRANSFERASE DOMAIN-CONTAINING PROTEIN"/>
    <property type="match status" value="1"/>
</dbReference>
<evidence type="ECO:0000313" key="5">
    <source>
        <dbReference type="Proteomes" id="UP000000383"/>
    </source>
</evidence>
<reference evidence="5" key="1">
    <citation type="submission" date="2010-05" db="EMBL/GenBank/DDBJ databases">
        <title>Complete sequence of Methylotenera sp. 301.</title>
        <authorList>
            <person name="Lucas S."/>
            <person name="Copeland A."/>
            <person name="Lapidus A."/>
            <person name="Cheng J.-F."/>
            <person name="Bruce D."/>
            <person name="Goodwin L."/>
            <person name="Pitluck S."/>
            <person name="Clum A."/>
            <person name="Land M."/>
            <person name="Hauser L."/>
            <person name="Kyrpides N."/>
            <person name="Ivanova N."/>
            <person name="Chistoservova L."/>
            <person name="Kalyuzhnaya M."/>
            <person name="Woyke T."/>
        </authorList>
    </citation>
    <scope>NUCLEOTIDE SEQUENCE [LARGE SCALE GENOMIC DNA]</scope>
    <source>
        <strain evidence="5">301</strain>
    </source>
</reference>
<dbReference type="eggNOG" id="COG2153">
    <property type="taxonomic scope" value="Bacteria"/>
</dbReference>
<dbReference type="AlphaFoldDB" id="D7DP81"/>
<keyword evidence="5" id="KW-1185">Reference proteome</keyword>
<evidence type="ECO:0000256" key="2">
    <source>
        <dbReference type="ARBA" id="ARBA00023315"/>
    </source>
</evidence>
<dbReference type="Pfam" id="PF13673">
    <property type="entry name" value="Acetyltransf_10"/>
    <property type="match status" value="1"/>
</dbReference>
<keyword evidence="1 4" id="KW-0808">Transferase</keyword>
<dbReference type="PANTHER" id="PTHR43420">
    <property type="entry name" value="ACETYLTRANSFERASE"/>
    <property type="match status" value="1"/>
</dbReference>
<dbReference type="InterPro" id="IPR000182">
    <property type="entry name" value="GNAT_dom"/>
</dbReference>
<protein>
    <submittedName>
        <fullName evidence="4">GCN5-related N-acetyltransferase</fullName>
    </submittedName>
</protein>
<dbReference type="PROSITE" id="PS51186">
    <property type="entry name" value="GNAT"/>
    <property type="match status" value="1"/>
</dbReference>
<dbReference type="Gene3D" id="3.40.630.30">
    <property type="match status" value="1"/>
</dbReference>
<accession>D7DP81</accession>
<evidence type="ECO:0000256" key="1">
    <source>
        <dbReference type="ARBA" id="ARBA00022679"/>
    </source>
</evidence>
<name>D7DP81_METV0</name>
<evidence type="ECO:0000313" key="4">
    <source>
        <dbReference type="EMBL" id="ADI31112.1"/>
    </source>
</evidence>
<dbReference type="EMBL" id="CP002056">
    <property type="protein sequence ID" value="ADI31112.1"/>
    <property type="molecule type" value="Genomic_DNA"/>
</dbReference>
<gene>
    <name evidence="4" type="ordered locus">M301_2759</name>
</gene>
<dbReference type="InterPro" id="IPR016181">
    <property type="entry name" value="Acyl_CoA_acyltransferase"/>
</dbReference>
<dbReference type="STRING" id="666681.M301_2759"/>
<dbReference type="HOGENOM" id="CLU_056607_6_4_4"/>